<keyword evidence="1" id="KW-1133">Transmembrane helix</keyword>
<keyword evidence="1" id="KW-0812">Transmembrane</keyword>
<name>Q6BTH4_DEBHA</name>
<dbReference type="OrthoDB" id="2498029at2759"/>
<keyword evidence="3" id="KW-1185">Reference proteome</keyword>
<gene>
    <name evidence="2" type="ordered locus">DEHA2D00616g</name>
</gene>
<dbReference type="RefSeq" id="XP_458495.2">
    <property type="nucleotide sequence ID" value="XM_458495.1"/>
</dbReference>
<dbReference type="HOGENOM" id="CLU_2739962_0_0_1"/>
<dbReference type="KEGG" id="dha:DEHA2D00616g"/>
<dbReference type="InParanoid" id="Q6BTH4"/>
<sequence>MSDLDHFSYSSIEGVAKLIKSALIIHGGNCMLITLQSKDILIPLLSIERNLYGIINLTFYAGGIAAWFQKF</sequence>
<accession>Q6BTH4</accession>
<dbReference type="EMBL" id="CR382136">
    <property type="protein sequence ID" value="CAG86608.2"/>
    <property type="molecule type" value="Genomic_DNA"/>
</dbReference>
<dbReference type="VEuPathDB" id="FungiDB:DEHA2D00616g"/>
<dbReference type="AlphaFoldDB" id="Q6BTH4"/>
<evidence type="ECO:0000313" key="2">
    <source>
        <dbReference type="EMBL" id="CAG86608.2"/>
    </source>
</evidence>
<keyword evidence="1" id="KW-0472">Membrane</keyword>
<reference evidence="2 3" key="1">
    <citation type="journal article" date="2004" name="Nature">
        <title>Genome evolution in yeasts.</title>
        <authorList>
            <consortium name="Genolevures"/>
            <person name="Dujon B."/>
            <person name="Sherman D."/>
            <person name="Fischer G."/>
            <person name="Durrens P."/>
            <person name="Casaregola S."/>
            <person name="Lafontaine I."/>
            <person name="de Montigny J."/>
            <person name="Marck C."/>
            <person name="Neuveglise C."/>
            <person name="Talla E."/>
            <person name="Goffard N."/>
            <person name="Frangeul L."/>
            <person name="Aigle M."/>
            <person name="Anthouard V."/>
            <person name="Babour A."/>
            <person name="Barbe V."/>
            <person name="Barnay S."/>
            <person name="Blanchin S."/>
            <person name="Beckerich J.M."/>
            <person name="Beyne E."/>
            <person name="Bleykasten C."/>
            <person name="Boisrame A."/>
            <person name="Boyer J."/>
            <person name="Cattolico L."/>
            <person name="Confanioleri F."/>
            <person name="de Daruvar A."/>
            <person name="Despons L."/>
            <person name="Fabre E."/>
            <person name="Fairhead C."/>
            <person name="Ferry-Dumazet H."/>
            <person name="Groppi A."/>
            <person name="Hantraye F."/>
            <person name="Hennequin C."/>
            <person name="Jauniaux N."/>
            <person name="Joyet P."/>
            <person name="Kachouri R."/>
            <person name="Kerrest A."/>
            <person name="Koszul R."/>
            <person name="Lemaire M."/>
            <person name="Lesur I."/>
            <person name="Ma L."/>
            <person name="Muller H."/>
            <person name="Nicaud J.M."/>
            <person name="Nikolski M."/>
            <person name="Oztas S."/>
            <person name="Ozier-Kalogeropoulos O."/>
            <person name="Pellenz S."/>
            <person name="Potier S."/>
            <person name="Richard G.F."/>
            <person name="Straub M.L."/>
            <person name="Suleau A."/>
            <person name="Swennene D."/>
            <person name="Tekaia F."/>
            <person name="Wesolowski-Louvel M."/>
            <person name="Westhof E."/>
            <person name="Wirth B."/>
            <person name="Zeniou-Meyer M."/>
            <person name="Zivanovic I."/>
            <person name="Bolotin-Fukuhara M."/>
            <person name="Thierry A."/>
            <person name="Bouchier C."/>
            <person name="Caudron B."/>
            <person name="Scarpelli C."/>
            <person name="Gaillardin C."/>
            <person name="Weissenbach J."/>
            <person name="Wincker P."/>
            <person name="Souciet J.L."/>
        </authorList>
    </citation>
    <scope>NUCLEOTIDE SEQUENCE [LARGE SCALE GENOMIC DNA]</scope>
    <source>
        <strain evidence="3">ATCC 36239 / CBS 767 / BCRC 21394 / JCM 1990 / NBRC 0083 / IGC 2968</strain>
    </source>
</reference>
<dbReference type="Proteomes" id="UP000000599">
    <property type="component" value="Chromosome D"/>
</dbReference>
<proteinExistence type="predicted"/>
<dbReference type="GeneID" id="2900899"/>
<protein>
    <submittedName>
        <fullName evidence="2">DEHA2D00616p</fullName>
    </submittedName>
</protein>
<evidence type="ECO:0000313" key="3">
    <source>
        <dbReference type="Proteomes" id="UP000000599"/>
    </source>
</evidence>
<evidence type="ECO:0000256" key="1">
    <source>
        <dbReference type="SAM" id="Phobius"/>
    </source>
</evidence>
<organism evidence="2 3">
    <name type="scientific">Debaryomyces hansenii (strain ATCC 36239 / CBS 767 / BCRC 21394 / JCM 1990 / NBRC 0083 / IGC 2968)</name>
    <name type="common">Yeast</name>
    <name type="synonym">Torulaspora hansenii</name>
    <dbReference type="NCBI Taxonomy" id="284592"/>
    <lineage>
        <taxon>Eukaryota</taxon>
        <taxon>Fungi</taxon>
        <taxon>Dikarya</taxon>
        <taxon>Ascomycota</taxon>
        <taxon>Saccharomycotina</taxon>
        <taxon>Pichiomycetes</taxon>
        <taxon>Debaryomycetaceae</taxon>
        <taxon>Debaryomyces</taxon>
    </lineage>
</organism>
<feature type="transmembrane region" description="Helical" evidence="1">
    <location>
        <begin position="51"/>
        <end position="68"/>
    </location>
</feature>